<comment type="cofactor">
    <cofactor evidence="5">
        <name>Mg(2+)</name>
        <dbReference type="ChEBI" id="CHEBI:18420"/>
    </cofactor>
    <text evidence="5">Binds 2 magnesium ions per monomer.</text>
</comment>
<dbReference type="InterPro" id="IPR005940">
    <property type="entry name" value="Anthranilate_Pribosyl_Tfrase"/>
</dbReference>
<feature type="binding site" evidence="5">
    <location>
        <begin position="93"/>
        <end position="96"/>
    </location>
    <ligand>
        <name>5-phospho-alpha-D-ribose 1-diphosphate</name>
        <dbReference type="ChEBI" id="CHEBI:58017"/>
    </ligand>
</feature>
<feature type="binding site" evidence="5">
    <location>
        <position position="226"/>
    </location>
    <ligand>
        <name>Mg(2+)</name>
        <dbReference type="ChEBI" id="CHEBI:18420"/>
        <label>2</label>
    </ligand>
</feature>
<feature type="domain" description="Glycosyl transferase family 3" evidence="6">
    <location>
        <begin position="77"/>
        <end position="314"/>
    </location>
</feature>
<comment type="catalytic activity">
    <reaction evidence="5">
        <text>N-(5-phospho-beta-D-ribosyl)anthranilate + diphosphate = 5-phospho-alpha-D-ribose 1-diphosphate + anthranilate</text>
        <dbReference type="Rhea" id="RHEA:11768"/>
        <dbReference type="ChEBI" id="CHEBI:16567"/>
        <dbReference type="ChEBI" id="CHEBI:18277"/>
        <dbReference type="ChEBI" id="CHEBI:33019"/>
        <dbReference type="ChEBI" id="CHEBI:58017"/>
        <dbReference type="EC" id="2.4.2.18"/>
    </reaction>
</comment>
<dbReference type="PANTHER" id="PTHR43285">
    <property type="entry name" value="ANTHRANILATE PHOSPHORIBOSYLTRANSFERASE"/>
    <property type="match status" value="1"/>
</dbReference>
<organism evidence="8 9">
    <name type="scientific">Trebonia kvetii</name>
    <dbReference type="NCBI Taxonomy" id="2480626"/>
    <lineage>
        <taxon>Bacteria</taxon>
        <taxon>Bacillati</taxon>
        <taxon>Actinomycetota</taxon>
        <taxon>Actinomycetes</taxon>
        <taxon>Streptosporangiales</taxon>
        <taxon>Treboniaceae</taxon>
        <taxon>Trebonia</taxon>
    </lineage>
</organism>
<feature type="binding site" evidence="5">
    <location>
        <position position="83"/>
    </location>
    <ligand>
        <name>5-phospho-alpha-D-ribose 1-diphosphate</name>
        <dbReference type="ChEBI" id="CHEBI:58017"/>
    </ligand>
</feature>
<proteinExistence type="inferred from homology"/>
<accession>A0A6P2BVD0</accession>
<dbReference type="Pfam" id="PF02885">
    <property type="entry name" value="Glycos_trans_3N"/>
    <property type="match status" value="1"/>
</dbReference>
<feature type="binding site" evidence="5">
    <location>
        <position position="114"/>
    </location>
    <ligand>
        <name>anthranilate</name>
        <dbReference type="ChEBI" id="CHEBI:16567"/>
        <label>1</label>
    </ligand>
</feature>
<feature type="domain" description="Glycosyl transferase family 3 N-terminal" evidence="7">
    <location>
        <begin position="8"/>
        <end position="69"/>
    </location>
</feature>
<dbReference type="GO" id="GO:0004048">
    <property type="term" value="F:anthranilate phosphoribosyltransferase activity"/>
    <property type="evidence" value="ECO:0007669"/>
    <property type="project" value="UniProtKB-UniRule"/>
</dbReference>
<dbReference type="RefSeq" id="WP_145855511.1">
    <property type="nucleotide sequence ID" value="NZ_RPFW01000004.1"/>
</dbReference>
<feature type="binding site" evidence="5">
    <location>
        <position position="83"/>
    </location>
    <ligand>
        <name>anthranilate</name>
        <dbReference type="ChEBI" id="CHEBI:16567"/>
        <label>1</label>
    </ligand>
</feature>
<name>A0A6P2BVD0_9ACTN</name>
<keyword evidence="4 5" id="KW-0057">Aromatic amino acid biosynthesis</keyword>
<keyword evidence="3 5" id="KW-0822">Tryptophan biosynthesis</keyword>
<evidence type="ECO:0000256" key="1">
    <source>
        <dbReference type="ARBA" id="ARBA00022676"/>
    </source>
</evidence>
<comment type="caution">
    <text evidence="8">The sequence shown here is derived from an EMBL/GenBank/DDBJ whole genome shotgun (WGS) entry which is preliminary data.</text>
</comment>
<comment type="subunit">
    <text evidence="5">Homodimer.</text>
</comment>
<dbReference type="HAMAP" id="MF_00211">
    <property type="entry name" value="TrpD"/>
    <property type="match status" value="1"/>
</dbReference>
<dbReference type="Gene3D" id="3.40.1030.10">
    <property type="entry name" value="Nucleoside phosphorylase/phosphoribosyltransferase catalytic domain"/>
    <property type="match status" value="1"/>
</dbReference>
<evidence type="ECO:0000259" key="7">
    <source>
        <dbReference type="Pfam" id="PF02885"/>
    </source>
</evidence>
<feature type="binding site" evidence="5">
    <location>
        <position position="227"/>
    </location>
    <ligand>
        <name>Mg(2+)</name>
        <dbReference type="ChEBI" id="CHEBI:18420"/>
        <label>1</label>
    </ligand>
</feature>
<dbReference type="GO" id="GO:0000162">
    <property type="term" value="P:L-tryptophan biosynthetic process"/>
    <property type="evidence" value="ECO:0007669"/>
    <property type="project" value="UniProtKB-UniRule"/>
</dbReference>
<keyword evidence="5" id="KW-0479">Metal-binding</keyword>
<feature type="binding site" evidence="5">
    <location>
        <position position="227"/>
    </location>
    <ligand>
        <name>Mg(2+)</name>
        <dbReference type="ChEBI" id="CHEBI:18420"/>
        <label>2</label>
    </ligand>
</feature>
<evidence type="ECO:0000259" key="6">
    <source>
        <dbReference type="Pfam" id="PF00591"/>
    </source>
</evidence>
<feature type="binding site" evidence="5">
    <location>
        <position position="95"/>
    </location>
    <ligand>
        <name>Mg(2+)</name>
        <dbReference type="ChEBI" id="CHEBI:18420"/>
        <label>1</label>
    </ligand>
</feature>
<dbReference type="Pfam" id="PF00591">
    <property type="entry name" value="Glycos_transf_3"/>
    <property type="match status" value="1"/>
</dbReference>
<evidence type="ECO:0000256" key="2">
    <source>
        <dbReference type="ARBA" id="ARBA00022679"/>
    </source>
</evidence>
<dbReference type="Proteomes" id="UP000460272">
    <property type="component" value="Unassembled WGS sequence"/>
</dbReference>
<dbReference type="GO" id="GO:0000287">
    <property type="term" value="F:magnesium ion binding"/>
    <property type="evidence" value="ECO:0007669"/>
    <property type="project" value="UniProtKB-UniRule"/>
</dbReference>
<dbReference type="InterPro" id="IPR035902">
    <property type="entry name" value="Nuc_phospho_transferase"/>
</dbReference>
<dbReference type="UniPathway" id="UPA00035">
    <property type="reaction ID" value="UER00041"/>
</dbReference>
<dbReference type="EC" id="2.4.2.18" evidence="5"/>
<feature type="binding site" evidence="5">
    <location>
        <position position="169"/>
    </location>
    <ligand>
        <name>anthranilate</name>
        <dbReference type="ChEBI" id="CHEBI:16567"/>
        <label>2</label>
    </ligand>
</feature>
<dbReference type="Gene3D" id="1.20.970.10">
    <property type="entry name" value="Transferase, Pyrimidine Nucleoside Phosphorylase, Chain C"/>
    <property type="match status" value="1"/>
</dbReference>
<dbReference type="GO" id="GO:0005829">
    <property type="term" value="C:cytosol"/>
    <property type="evidence" value="ECO:0007669"/>
    <property type="project" value="TreeGrafter"/>
</dbReference>
<dbReference type="SUPFAM" id="SSF47648">
    <property type="entry name" value="Nucleoside phosphorylase/phosphoribosyltransferase N-terminal domain"/>
    <property type="match status" value="1"/>
</dbReference>
<keyword evidence="2 5" id="KW-0808">Transferase</keyword>
<keyword evidence="5" id="KW-0460">Magnesium</keyword>
<comment type="similarity">
    <text evidence="5">Belongs to the anthranilate phosphoribosyltransferase family.</text>
</comment>
<evidence type="ECO:0000256" key="4">
    <source>
        <dbReference type="ARBA" id="ARBA00023141"/>
    </source>
</evidence>
<protein>
    <recommendedName>
        <fullName evidence="5">Anthranilate phosphoribosyltransferase</fullName>
        <ecNumber evidence="5">2.4.2.18</ecNumber>
    </recommendedName>
</protein>
<keyword evidence="5" id="KW-0028">Amino-acid biosynthesis</keyword>
<evidence type="ECO:0000256" key="5">
    <source>
        <dbReference type="HAMAP-Rule" id="MF_00211"/>
    </source>
</evidence>
<dbReference type="PANTHER" id="PTHR43285:SF2">
    <property type="entry name" value="ANTHRANILATE PHOSPHORIBOSYLTRANSFERASE"/>
    <property type="match status" value="1"/>
</dbReference>
<dbReference type="SUPFAM" id="SSF52418">
    <property type="entry name" value="Nucleoside phosphorylase/phosphoribosyltransferase catalytic domain"/>
    <property type="match status" value="1"/>
</dbReference>
<dbReference type="NCBIfam" id="TIGR01245">
    <property type="entry name" value="trpD"/>
    <property type="match status" value="1"/>
</dbReference>
<feature type="binding site" evidence="5">
    <location>
        <position position="123"/>
    </location>
    <ligand>
        <name>5-phospho-alpha-D-ribose 1-diphosphate</name>
        <dbReference type="ChEBI" id="CHEBI:58017"/>
    </ligand>
</feature>
<comment type="caution">
    <text evidence="5">Lacks conserved residue(s) required for the propagation of feature annotation.</text>
</comment>
<feature type="binding site" evidence="5">
    <location>
        <begin position="111"/>
        <end position="119"/>
    </location>
    <ligand>
        <name>5-phospho-alpha-D-ribose 1-diphosphate</name>
        <dbReference type="ChEBI" id="CHEBI:58017"/>
    </ligand>
</feature>
<evidence type="ECO:0000313" key="8">
    <source>
        <dbReference type="EMBL" id="TVZ03089.1"/>
    </source>
</evidence>
<keyword evidence="9" id="KW-1185">Reference proteome</keyword>
<feature type="binding site" evidence="5">
    <location>
        <position position="91"/>
    </location>
    <ligand>
        <name>5-phospho-alpha-D-ribose 1-diphosphate</name>
        <dbReference type="ChEBI" id="CHEBI:58017"/>
    </ligand>
</feature>
<keyword evidence="1 5" id="KW-0328">Glycosyltransferase</keyword>
<dbReference type="AlphaFoldDB" id="A0A6P2BVD0"/>
<dbReference type="InterPro" id="IPR017459">
    <property type="entry name" value="Glycosyl_Trfase_fam3_N_dom"/>
</dbReference>
<dbReference type="EMBL" id="RPFW01000004">
    <property type="protein sequence ID" value="TVZ03089.1"/>
    <property type="molecule type" value="Genomic_DNA"/>
</dbReference>
<dbReference type="InterPro" id="IPR036320">
    <property type="entry name" value="Glycosyl_Trfase_fam3_N_dom_sf"/>
</dbReference>
<evidence type="ECO:0000256" key="3">
    <source>
        <dbReference type="ARBA" id="ARBA00022822"/>
    </source>
</evidence>
<evidence type="ECO:0000313" key="9">
    <source>
        <dbReference type="Proteomes" id="UP000460272"/>
    </source>
</evidence>
<sequence length="368" mass="36778">MDTPSWPALIRALIGRQALTAEQTSWAMNEIMEGAATPAQIAGFGVALRAKGETAAEMSGLAASMLSFATPISIPGPVTDLVGTGGDGAHTVNVSTMATIVAASAGVRIVKHGNRAASSACGAADVLEALGVVIDLPPTATEELFAEIGVAFLFASLYHPSFRHAGPVRSQLGVPTAFNYLGPLTNPARPTSLAVGVADPLMGPVLAGVYAARGVSALVFHGGGLDELTTTGPSTVWIAAEGTVSQTAFDPAALGLPRSTLADLRGGDPAHNAAVVRAVLAGDAGPVRDIVLLNAAAAIAAADGLGELTAARTADPDATAVATGEALVKVLSEGLARAATAVDSGASATLLARWVETSDRLSASRPRG</sequence>
<comment type="pathway">
    <text evidence="5">Amino-acid biosynthesis; L-tryptophan biosynthesis; L-tryptophan from chorismate: step 2/5.</text>
</comment>
<feature type="binding site" evidence="5">
    <location>
        <begin position="86"/>
        <end position="87"/>
    </location>
    <ligand>
        <name>5-phospho-alpha-D-ribose 1-diphosphate</name>
        <dbReference type="ChEBI" id="CHEBI:58017"/>
    </ligand>
</feature>
<dbReference type="InterPro" id="IPR000312">
    <property type="entry name" value="Glycosyl_Trfase_fam3"/>
</dbReference>
<gene>
    <name evidence="5 8" type="primary">trpD</name>
    <name evidence="8" type="ORF">EAS64_21810</name>
</gene>
<dbReference type="OrthoDB" id="9806430at2"/>
<comment type="function">
    <text evidence="5">Catalyzes the transfer of the phosphoribosyl group of 5-phosphorylribose-1-pyrophosphate (PRPP) to anthranilate to yield N-(5'-phosphoribosyl)-anthranilate (PRA).</text>
</comment>
<reference evidence="8 9" key="1">
    <citation type="submission" date="2018-11" db="EMBL/GenBank/DDBJ databases">
        <title>Trebonia kvetii gen.nov., sp.nov., a novel acidophilic actinobacterium, and proposal of the new actinobacterial family Treboniaceae fam. nov.</title>
        <authorList>
            <person name="Rapoport D."/>
            <person name="Sagova-Mareckova M."/>
            <person name="Sedlacek I."/>
            <person name="Provaznik J."/>
            <person name="Kralova S."/>
            <person name="Pavlinic D."/>
            <person name="Benes V."/>
            <person name="Kopecky J."/>
        </authorList>
    </citation>
    <scope>NUCLEOTIDE SEQUENCE [LARGE SCALE GENOMIC DNA]</scope>
    <source>
        <strain evidence="8 9">15Tr583</strain>
    </source>
</reference>